<dbReference type="GO" id="GO:0009279">
    <property type="term" value="C:cell outer membrane"/>
    <property type="evidence" value="ECO:0007669"/>
    <property type="project" value="UniProtKB-SubCell"/>
</dbReference>
<evidence type="ECO:0000259" key="17">
    <source>
        <dbReference type="SMART" id="SM00965"/>
    </source>
</evidence>
<dbReference type="EMBL" id="NEVU01000002">
    <property type="protein sequence ID" value="OZI74788.1"/>
    <property type="molecule type" value="Genomic_DNA"/>
</dbReference>
<evidence type="ECO:0000256" key="4">
    <source>
        <dbReference type="ARBA" id="ARBA00022452"/>
    </source>
</evidence>
<dbReference type="PANTHER" id="PTHR30069">
    <property type="entry name" value="TONB-DEPENDENT OUTER MEMBRANE RECEPTOR"/>
    <property type="match status" value="1"/>
</dbReference>
<dbReference type="InterPro" id="IPR011662">
    <property type="entry name" value="Secretin/TonB_short_N"/>
</dbReference>
<dbReference type="InterPro" id="IPR036942">
    <property type="entry name" value="Beta-barrel_TonB_sf"/>
</dbReference>
<keyword evidence="19" id="KW-1185">Reference proteome</keyword>
<evidence type="ECO:0000256" key="2">
    <source>
        <dbReference type="ARBA" id="ARBA00009810"/>
    </source>
</evidence>
<dbReference type="NCBIfam" id="TIGR01783">
    <property type="entry name" value="TonB-siderophor"/>
    <property type="match status" value="1"/>
</dbReference>
<dbReference type="Pfam" id="PF07660">
    <property type="entry name" value="STN"/>
    <property type="match status" value="1"/>
</dbReference>
<name>A0A261VKX3_9BORD</name>
<feature type="domain" description="Secretin/TonB short N-terminal" evidence="17">
    <location>
        <begin position="58"/>
        <end position="109"/>
    </location>
</feature>
<dbReference type="InterPro" id="IPR012910">
    <property type="entry name" value="Plug_dom"/>
</dbReference>
<dbReference type="GO" id="GO:0038023">
    <property type="term" value="F:signaling receptor activity"/>
    <property type="evidence" value="ECO:0007669"/>
    <property type="project" value="InterPro"/>
</dbReference>
<keyword evidence="8" id="KW-0408">Iron</keyword>
<evidence type="ECO:0000256" key="8">
    <source>
        <dbReference type="ARBA" id="ARBA00023004"/>
    </source>
</evidence>
<keyword evidence="13 14" id="KW-0998">Cell outer membrane</keyword>
<evidence type="ECO:0000256" key="10">
    <source>
        <dbReference type="ARBA" id="ARBA00023077"/>
    </source>
</evidence>
<feature type="signal peptide" evidence="16">
    <location>
        <begin position="1"/>
        <end position="32"/>
    </location>
</feature>
<dbReference type="Proteomes" id="UP000216429">
    <property type="component" value="Unassembled WGS sequence"/>
</dbReference>
<dbReference type="InterPro" id="IPR039426">
    <property type="entry name" value="TonB-dep_rcpt-like"/>
</dbReference>
<evidence type="ECO:0000256" key="13">
    <source>
        <dbReference type="ARBA" id="ARBA00023237"/>
    </source>
</evidence>
<proteinExistence type="inferred from homology"/>
<organism evidence="18 19">
    <name type="scientific">Bordetella genomosp. 12</name>
    <dbReference type="NCBI Taxonomy" id="463035"/>
    <lineage>
        <taxon>Bacteria</taxon>
        <taxon>Pseudomonadati</taxon>
        <taxon>Pseudomonadota</taxon>
        <taxon>Betaproteobacteria</taxon>
        <taxon>Burkholderiales</taxon>
        <taxon>Alcaligenaceae</taxon>
        <taxon>Bordetella</taxon>
    </lineage>
</organism>
<dbReference type="InterPro" id="IPR037066">
    <property type="entry name" value="Plug_dom_sf"/>
</dbReference>
<evidence type="ECO:0000256" key="7">
    <source>
        <dbReference type="ARBA" id="ARBA00022729"/>
    </source>
</evidence>
<dbReference type="Gene3D" id="2.170.130.10">
    <property type="entry name" value="TonB-dependent receptor, plug domain"/>
    <property type="match status" value="1"/>
</dbReference>
<keyword evidence="9" id="KW-0406">Ion transport</keyword>
<evidence type="ECO:0000256" key="5">
    <source>
        <dbReference type="ARBA" id="ARBA00022496"/>
    </source>
</evidence>
<dbReference type="AlphaFoldDB" id="A0A261VKX3"/>
<dbReference type="FunFam" id="2.40.170.20:FF:000007">
    <property type="entry name" value="Ferric aerobactin receptor"/>
    <property type="match status" value="1"/>
</dbReference>
<comment type="caution">
    <text evidence="18">The sequence shown here is derived from an EMBL/GenBank/DDBJ whole genome shotgun (WGS) entry which is preliminary data.</text>
</comment>
<gene>
    <name evidence="18" type="ORF">CAL22_10080</name>
</gene>
<accession>A0A261VKX3</accession>
<dbReference type="RefSeq" id="WP_094812745.1">
    <property type="nucleotide sequence ID" value="NZ_NEVU01000002.1"/>
</dbReference>
<feature type="chain" id="PRO_5013374550" description="Secretin/TonB short N-terminal domain-containing protein" evidence="16">
    <location>
        <begin position="33"/>
        <end position="837"/>
    </location>
</feature>
<keyword evidence="10 15" id="KW-0798">TonB box</keyword>
<reference evidence="19" key="1">
    <citation type="submission" date="2017-05" db="EMBL/GenBank/DDBJ databases">
        <title>Complete and WGS of Bordetella genogroups.</title>
        <authorList>
            <person name="Spilker T."/>
            <person name="Lipuma J."/>
        </authorList>
    </citation>
    <scope>NUCLEOTIDE SEQUENCE [LARGE SCALE GENOMIC DNA]</scope>
    <source>
        <strain evidence="19">AU6712</strain>
    </source>
</reference>
<evidence type="ECO:0000256" key="1">
    <source>
        <dbReference type="ARBA" id="ARBA00004571"/>
    </source>
</evidence>
<sequence>MKPQPASLKQHLRPIALALALALSHTAVQAQAETPQSLQLQAQSLDSALLTLGRQYQLQISFPAALTQDKRAAAIAGQYTAAQALDRVLAGSGLSWRFTGPGAVLVESAPVAAQTLENVVVVGGYAPSTISELPRTVWYLTSEQIEQQARGGASLSEVLGNLVPSLDLGSQSRTNYSQNMRGRSAQIMIDGVSLNSMRNISRQFDSISPFNIERIEVLSGASSVYGGGATGGIINIVTKRGAPGPATFTSEVAGRSGFSGSEDFDWRVAQSVEGGTEQVFGRLALAYAQNGAAYDASGKQVTPDITQTDLQYNRALDLSGTLDIKLDDKQSLKLLGQFYHSEFHPGRALYLGRNLQGAIPLAGPANSDLLDIRKGFDSDVKPSTERALLMADYNARDVLGGQDLFAQAYWRREKLDFYPFPNQFTYNDGSCPTAAACRRGFYYGASQQNTDTWGLKTALSKNWEAFKLTYGLEFSREKFNGGTAYFDWNRALASGGLDFDNLANLQRYPSYTADTWAAFAQGDWRLTDSLTLSGGLRQQRNKVKLSDFVPVPQQVLMQNGLGTQAQAIPGGDNAYDTTLFNAGLLWKLDARQQTWLNYSEGFELVDVAKYYGNGNYRLQGDTWRLLSAVTIDGSELANIKTRQVEVGWRGDYGDWQLQTAAFYAWSDKALAIQPITLSVGLQDRKVRNYGIEGQLNYTFNPRWSAGVNWLAIRSEQQQADGGWAKQTVTLASPSKASVYGAWRSGPASLRLQANRNFDLSDADGNRLKGYLTFDLFGGYDLDKYGTISVGIQNLFDRRYQTVWSQRAQTLYAGLMTADSLQFNGRGRTFGLAYSVRY</sequence>
<dbReference type="CDD" id="cd01347">
    <property type="entry name" value="ligand_gated_channel"/>
    <property type="match status" value="1"/>
</dbReference>
<dbReference type="GO" id="GO:0015344">
    <property type="term" value="F:siderophore uptake transmembrane transporter activity"/>
    <property type="evidence" value="ECO:0007669"/>
    <property type="project" value="TreeGrafter"/>
</dbReference>
<evidence type="ECO:0000313" key="19">
    <source>
        <dbReference type="Proteomes" id="UP000216429"/>
    </source>
</evidence>
<evidence type="ECO:0000256" key="16">
    <source>
        <dbReference type="SAM" id="SignalP"/>
    </source>
</evidence>
<dbReference type="InterPro" id="IPR000531">
    <property type="entry name" value="Beta-barrel_TonB"/>
</dbReference>
<evidence type="ECO:0000256" key="3">
    <source>
        <dbReference type="ARBA" id="ARBA00022448"/>
    </source>
</evidence>
<evidence type="ECO:0000256" key="12">
    <source>
        <dbReference type="ARBA" id="ARBA00023170"/>
    </source>
</evidence>
<dbReference type="Gene3D" id="3.55.50.30">
    <property type="match status" value="1"/>
</dbReference>
<dbReference type="InterPro" id="IPR010105">
    <property type="entry name" value="TonB_sidphr_rcpt"/>
</dbReference>
<dbReference type="Gene3D" id="2.40.170.20">
    <property type="entry name" value="TonB-dependent receptor, beta-barrel domain"/>
    <property type="match status" value="1"/>
</dbReference>
<protein>
    <recommendedName>
        <fullName evidence="17">Secretin/TonB short N-terminal domain-containing protein</fullName>
    </recommendedName>
</protein>
<dbReference type="OrthoDB" id="8670144at2"/>
<evidence type="ECO:0000256" key="14">
    <source>
        <dbReference type="PROSITE-ProRule" id="PRU01360"/>
    </source>
</evidence>
<comment type="subcellular location">
    <subcellularLocation>
        <location evidence="1 14">Cell outer membrane</location>
        <topology evidence="1 14">Multi-pass membrane protein</topology>
    </subcellularLocation>
</comment>
<dbReference type="Pfam" id="PF07715">
    <property type="entry name" value="Plug"/>
    <property type="match status" value="1"/>
</dbReference>
<keyword evidence="7 16" id="KW-0732">Signal</keyword>
<keyword evidence="3 14" id="KW-0813">Transport</keyword>
<evidence type="ECO:0000256" key="6">
    <source>
        <dbReference type="ARBA" id="ARBA00022692"/>
    </source>
</evidence>
<dbReference type="Pfam" id="PF00593">
    <property type="entry name" value="TonB_dep_Rec_b-barrel"/>
    <property type="match status" value="1"/>
</dbReference>
<evidence type="ECO:0000313" key="18">
    <source>
        <dbReference type="EMBL" id="OZI74788.1"/>
    </source>
</evidence>
<keyword evidence="4 14" id="KW-1134">Transmembrane beta strand</keyword>
<keyword evidence="11 14" id="KW-0472">Membrane</keyword>
<keyword evidence="12" id="KW-0675">Receptor</keyword>
<dbReference type="PANTHER" id="PTHR30069:SF42">
    <property type="entry name" value="FERRIC AEROBACTIN RECEPTOR"/>
    <property type="match status" value="1"/>
</dbReference>
<evidence type="ECO:0000256" key="11">
    <source>
        <dbReference type="ARBA" id="ARBA00023136"/>
    </source>
</evidence>
<dbReference type="PROSITE" id="PS52016">
    <property type="entry name" value="TONB_DEPENDENT_REC_3"/>
    <property type="match status" value="1"/>
</dbReference>
<evidence type="ECO:0000256" key="9">
    <source>
        <dbReference type="ARBA" id="ARBA00023065"/>
    </source>
</evidence>
<keyword evidence="6 14" id="KW-0812">Transmembrane</keyword>
<dbReference type="SUPFAM" id="SSF56935">
    <property type="entry name" value="Porins"/>
    <property type="match status" value="1"/>
</dbReference>
<dbReference type="SMART" id="SM00965">
    <property type="entry name" value="STN"/>
    <property type="match status" value="1"/>
</dbReference>
<evidence type="ECO:0000256" key="15">
    <source>
        <dbReference type="RuleBase" id="RU003357"/>
    </source>
</evidence>
<comment type="similarity">
    <text evidence="2 14 15">Belongs to the TonB-dependent receptor family.</text>
</comment>
<dbReference type="GO" id="GO:0044718">
    <property type="term" value="P:siderophore transmembrane transport"/>
    <property type="evidence" value="ECO:0007669"/>
    <property type="project" value="TreeGrafter"/>
</dbReference>
<keyword evidence="5" id="KW-0410">Iron transport</keyword>